<evidence type="ECO:0000313" key="7">
    <source>
        <dbReference type="Proteomes" id="UP001054945"/>
    </source>
</evidence>
<dbReference type="InterPro" id="IPR008160">
    <property type="entry name" value="Collagen"/>
</dbReference>
<reference evidence="6 7" key="1">
    <citation type="submission" date="2021-06" db="EMBL/GenBank/DDBJ databases">
        <title>Caerostris extrusa draft genome.</title>
        <authorList>
            <person name="Kono N."/>
            <person name="Arakawa K."/>
        </authorList>
    </citation>
    <scope>NUCLEOTIDE SEQUENCE [LARGE SCALE GENOMIC DNA]</scope>
</reference>
<evidence type="ECO:0000313" key="6">
    <source>
        <dbReference type="EMBL" id="GIY03063.1"/>
    </source>
</evidence>
<evidence type="ECO:0000256" key="3">
    <source>
        <dbReference type="ARBA" id="ARBA00023119"/>
    </source>
</evidence>
<dbReference type="FunFam" id="2.60.120.1000:FF:000007">
    <property type="entry name" value="Collagen type V alpha 3 chain"/>
    <property type="match status" value="1"/>
</dbReference>
<evidence type="ECO:0000256" key="2">
    <source>
        <dbReference type="ARBA" id="ARBA00022525"/>
    </source>
</evidence>
<dbReference type="InterPro" id="IPR000885">
    <property type="entry name" value="Fib_collagen_C"/>
</dbReference>
<dbReference type="Pfam" id="PF01410">
    <property type="entry name" value="COLFI"/>
    <property type="match status" value="1"/>
</dbReference>
<sequence>GVPGPSGPTGSSGERGERGERGLQGSPGPQGQRGVPGPQGSTGDKGPKGDIGSQGEKGHRGLMGLQGLPGPVGPPGDKGMTGDSGPPGMKVSFLVRSGPKGPPGNPGNPGPPGMLGLPGPRGSTGESGRDGPAGQSGPPGPPGPPGPGFQYDAAALAALMSQGQVKGPDPLYGDQPDLASGSDEEKRELIFKFYERLVKDYAELRKPTGKKELPAKTCKDLSEAQPDLPSGKYWIDPNGNNRNDAIEVFCNMDTRETCIIPDPDEIPRGSHVKGRGTKTWFSEMESGSPLHYKIDHGQLTFLQLLSEKASQTITYHCRNSIAYYDSKHKFFKRALRLMAYNDLELSAEGNKHFVYHSSVDGCQNRSDDWSFTILNYSTNKPQRLPIIDIAPRDVGLKDQEFGISIGQACFV</sequence>
<feature type="region of interest" description="Disordered" evidence="4">
    <location>
        <begin position="165"/>
        <end position="184"/>
    </location>
</feature>
<dbReference type="GO" id="GO:0005615">
    <property type="term" value="C:extracellular space"/>
    <property type="evidence" value="ECO:0007669"/>
    <property type="project" value="TreeGrafter"/>
</dbReference>
<dbReference type="PANTHER" id="PTHR24023">
    <property type="entry name" value="COLLAGEN ALPHA"/>
    <property type="match status" value="1"/>
</dbReference>
<dbReference type="InterPro" id="IPR050149">
    <property type="entry name" value="Collagen_superfamily"/>
</dbReference>
<proteinExistence type="predicted"/>
<dbReference type="PANTHER" id="PTHR24023:SF1044">
    <property type="entry name" value="FIBRILLAR COLLAGEN NC1 DOMAIN-CONTAINING PROTEIN"/>
    <property type="match status" value="1"/>
</dbReference>
<dbReference type="Gene3D" id="2.60.120.1000">
    <property type="match status" value="1"/>
</dbReference>
<dbReference type="SMART" id="SM00038">
    <property type="entry name" value="COLFI"/>
    <property type="match status" value="1"/>
</dbReference>
<keyword evidence="7" id="KW-1185">Reference proteome</keyword>
<dbReference type="GO" id="GO:0005581">
    <property type="term" value="C:collagen trimer"/>
    <property type="evidence" value="ECO:0007669"/>
    <property type="project" value="UniProtKB-KW"/>
</dbReference>
<feature type="region of interest" description="Disordered" evidence="4">
    <location>
        <begin position="1"/>
        <end position="151"/>
    </location>
</feature>
<evidence type="ECO:0000259" key="5">
    <source>
        <dbReference type="PROSITE" id="PS51461"/>
    </source>
</evidence>
<name>A0AAV4Q6N9_CAEEX</name>
<feature type="compositionally biased region" description="Pro residues" evidence="4">
    <location>
        <begin position="138"/>
        <end position="147"/>
    </location>
</feature>
<dbReference type="NCBIfam" id="NF040941">
    <property type="entry name" value="GGGWT_bact"/>
    <property type="match status" value="1"/>
</dbReference>
<comment type="subcellular location">
    <subcellularLocation>
        <location evidence="1">Secreted</location>
    </subcellularLocation>
</comment>
<keyword evidence="2" id="KW-0964">Secreted</keyword>
<dbReference type="Pfam" id="PF01391">
    <property type="entry name" value="Collagen"/>
    <property type="match status" value="2"/>
</dbReference>
<feature type="non-terminal residue" evidence="6">
    <location>
        <position position="1"/>
    </location>
</feature>
<dbReference type="PROSITE" id="PS51461">
    <property type="entry name" value="NC1_FIB"/>
    <property type="match status" value="1"/>
</dbReference>
<dbReference type="Proteomes" id="UP001054945">
    <property type="component" value="Unassembled WGS sequence"/>
</dbReference>
<feature type="compositionally biased region" description="Low complexity" evidence="4">
    <location>
        <begin position="23"/>
        <end position="39"/>
    </location>
</feature>
<accession>A0AAV4Q6N9</accession>
<organism evidence="6 7">
    <name type="scientific">Caerostris extrusa</name>
    <name type="common">Bark spider</name>
    <name type="synonym">Caerostris bankana</name>
    <dbReference type="NCBI Taxonomy" id="172846"/>
    <lineage>
        <taxon>Eukaryota</taxon>
        <taxon>Metazoa</taxon>
        <taxon>Ecdysozoa</taxon>
        <taxon>Arthropoda</taxon>
        <taxon>Chelicerata</taxon>
        <taxon>Arachnida</taxon>
        <taxon>Araneae</taxon>
        <taxon>Araneomorphae</taxon>
        <taxon>Entelegynae</taxon>
        <taxon>Araneoidea</taxon>
        <taxon>Araneidae</taxon>
        <taxon>Caerostris</taxon>
    </lineage>
</organism>
<evidence type="ECO:0000256" key="4">
    <source>
        <dbReference type="SAM" id="MobiDB-lite"/>
    </source>
</evidence>
<dbReference type="AlphaFoldDB" id="A0AAV4Q6N9"/>
<dbReference type="GO" id="GO:0031012">
    <property type="term" value="C:extracellular matrix"/>
    <property type="evidence" value="ECO:0007669"/>
    <property type="project" value="TreeGrafter"/>
</dbReference>
<protein>
    <submittedName>
        <fullName evidence="6">Collagen alpha-1(II) chain</fullName>
    </submittedName>
</protein>
<gene>
    <name evidence="6" type="primary">col2a1</name>
    <name evidence="6" type="ORF">CEXT_572051</name>
</gene>
<evidence type="ECO:0000256" key="1">
    <source>
        <dbReference type="ARBA" id="ARBA00004613"/>
    </source>
</evidence>
<feature type="compositionally biased region" description="Pro residues" evidence="4">
    <location>
        <begin position="100"/>
        <end position="112"/>
    </location>
</feature>
<keyword evidence="3 6" id="KW-0176">Collagen</keyword>
<dbReference type="GO" id="GO:0030198">
    <property type="term" value="P:extracellular matrix organization"/>
    <property type="evidence" value="ECO:0007669"/>
    <property type="project" value="TreeGrafter"/>
</dbReference>
<dbReference type="EMBL" id="BPLR01005535">
    <property type="protein sequence ID" value="GIY03063.1"/>
    <property type="molecule type" value="Genomic_DNA"/>
</dbReference>
<comment type="caution">
    <text evidence="6">The sequence shown here is derived from an EMBL/GenBank/DDBJ whole genome shotgun (WGS) entry which is preliminary data.</text>
</comment>
<feature type="domain" description="Fibrillar collagen NC1" evidence="5">
    <location>
        <begin position="187"/>
        <end position="411"/>
    </location>
</feature>
<dbReference type="GO" id="GO:0030020">
    <property type="term" value="F:extracellular matrix structural constituent conferring tensile strength"/>
    <property type="evidence" value="ECO:0007669"/>
    <property type="project" value="TreeGrafter"/>
</dbReference>